<sequence length="328" mass="36551">MNRRTLLKNTAAAALGASLPLKDVFAAQTKVSNETLNGYLRFNLGELKMLIVTDGHILVSPAQPIFAPQIDTEQVREVMKENFIFDDNVDAAINILVIRKEDRIIVIDTGSGALLGSNAGRFLNNLQAAGIAPDEVTDVLLTHLHIDHIGGILDAAGERVFSNASYYLSKEEYDFWMADDPDFSKSKNPNSGKESVMLARRVMTEIHSKLHLFNLGTVLFDCIKTDLAAGHTPGHPVLTIFSGEFKLKHMVDTVHHTLLLARPDWGTQWDTDFEKGIRTRQQILSELATERQLVMSCHLPWPGLGYVSRKKIGYGWIPMPFSTPLLFE</sequence>
<keyword evidence="4" id="KW-0862">Zinc</keyword>
<dbReference type="InterPro" id="IPR051013">
    <property type="entry name" value="MBL_superfamily_lactonases"/>
</dbReference>
<dbReference type="SMART" id="SM00849">
    <property type="entry name" value="Lactamase_B"/>
    <property type="match status" value="1"/>
</dbReference>
<dbReference type="Proteomes" id="UP001597560">
    <property type="component" value="Unassembled WGS sequence"/>
</dbReference>
<organism evidence="6 7">
    <name type="scientific">Olivibacter jilunii</name>
    <dbReference type="NCBI Taxonomy" id="985016"/>
    <lineage>
        <taxon>Bacteria</taxon>
        <taxon>Pseudomonadati</taxon>
        <taxon>Bacteroidota</taxon>
        <taxon>Sphingobacteriia</taxon>
        <taxon>Sphingobacteriales</taxon>
        <taxon>Sphingobacteriaceae</taxon>
        <taxon>Olivibacter</taxon>
    </lineage>
</organism>
<evidence type="ECO:0000256" key="4">
    <source>
        <dbReference type="ARBA" id="ARBA00022833"/>
    </source>
</evidence>
<dbReference type="RefSeq" id="WP_377610689.1">
    <property type="nucleotide sequence ID" value="NZ_JBHUPA010000007.1"/>
</dbReference>
<name>A0ABW6B1L2_9SPHI</name>
<dbReference type="Gene3D" id="3.60.15.10">
    <property type="entry name" value="Ribonuclease Z/Hydroxyacylglutathione hydrolase-like"/>
    <property type="match status" value="1"/>
</dbReference>
<dbReference type="PANTHER" id="PTHR42978:SF6">
    <property type="entry name" value="QUORUM-QUENCHING LACTONASE YTNP-RELATED"/>
    <property type="match status" value="1"/>
</dbReference>
<dbReference type="InterPro" id="IPR036866">
    <property type="entry name" value="RibonucZ/Hydroxyglut_hydro"/>
</dbReference>
<dbReference type="CDD" id="cd07720">
    <property type="entry name" value="OPHC2-like_MBL-fold"/>
    <property type="match status" value="1"/>
</dbReference>
<keyword evidence="3" id="KW-0378">Hydrolase</keyword>
<evidence type="ECO:0000256" key="2">
    <source>
        <dbReference type="ARBA" id="ARBA00022723"/>
    </source>
</evidence>
<comment type="caution">
    <text evidence="6">The sequence shown here is derived from an EMBL/GenBank/DDBJ whole genome shotgun (WGS) entry which is preliminary data.</text>
</comment>
<evidence type="ECO:0000256" key="1">
    <source>
        <dbReference type="ARBA" id="ARBA00007749"/>
    </source>
</evidence>
<proteinExistence type="inferred from homology"/>
<dbReference type="SUPFAM" id="SSF56281">
    <property type="entry name" value="Metallo-hydrolase/oxidoreductase"/>
    <property type="match status" value="1"/>
</dbReference>
<keyword evidence="2" id="KW-0479">Metal-binding</keyword>
<dbReference type="EMBL" id="JBHUPA010000007">
    <property type="protein sequence ID" value="MFD2962480.1"/>
    <property type="molecule type" value="Genomic_DNA"/>
</dbReference>
<gene>
    <name evidence="6" type="ORF">ACFS6J_11835</name>
</gene>
<evidence type="ECO:0000256" key="3">
    <source>
        <dbReference type="ARBA" id="ARBA00022801"/>
    </source>
</evidence>
<reference evidence="7" key="1">
    <citation type="journal article" date="2019" name="Int. J. Syst. Evol. Microbiol.">
        <title>The Global Catalogue of Microorganisms (GCM) 10K type strain sequencing project: providing services to taxonomists for standard genome sequencing and annotation.</title>
        <authorList>
            <consortium name="The Broad Institute Genomics Platform"/>
            <consortium name="The Broad Institute Genome Sequencing Center for Infectious Disease"/>
            <person name="Wu L."/>
            <person name="Ma J."/>
        </authorList>
    </citation>
    <scope>NUCLEOTIDE SEQUENCE [LARGE SCALE GENOMIC DNA]</scope>
    <source>
        <strain evidence="7">KCTC 23098</strain>
    </source>
</reference>
<feature type="domain" description="Metallo-beta-lactamase" evidence="5">
    <location>
        <begin position="92"/>
        <end position="298"/>
    </location>
</feature>
<comment type="similarity">
    <text evidence="1">Belongs to the metallo-beta-lactamase superfamily.</text>
</comment>
<protein>
    <submittedName>
        <fullName evidence="6">MBL fold metallo-hydrolase</fullName>
    </submittedName>
</protein>
<evidence type="ECO:0000313" key="6">
    <source>
        <dbReference type="EMBL" id="MFD2962480.1"/>
    </source>
</evidence>
<evidence type="ECO:0000313" key="7">
    <source>
        <dbReference type="Proteomes" id="UP001597560"/>
    </source>
</evidence>
<evidence type="ECO:0000259" key="5">
    <source>
        <dbReference type="SMART" id="SM00849"/>
    </source>
</evidence>
<keyword evidence="7" id="KW-1185">Reference proteome</keyword>
<dbReference type="PANTHER" id="PTHR42978">
    <property type="entry name" value="QUORUM-QUENCHING LACTONASE YTNP-RELATED-RELATED"/>
    <property type="match status" value="1"/>
</dbReference>
<dbReference type="InterPro" id="IPR001279">
    <property type="entry name" value="Metallo-B-lactamas"/>
</dbReference>
<dbReference type="Pfam" id="PF00753">
    <property type="entry name" value="Lactamase_B"/>
    <property type="match status" value="1"/>
</dbReference>
<accession>A0ABW6B1L2</accession>